<dbReference type="AlphaFoldDB" id="A0A7S2EC93"/>
<dbReference type="EMBL" id="HBGN01015510">
    <property type="protein sequence ID" value="CAD9327957.1"/>
    <property type="molecule type" value="Transcribed_RNA"/>
</dbReference>
<name>A0A7S2EC93_9STRA</name>
<reference evidence="1" key="1">
    <citation type="submission" date="2021-01" db="EMBL/GenBank/DDBJ databases">
        <authorList>
            <person name="Corre E."/>
            <person name="Pelletier E."/>
            <person name="Niang G."/>
            <person name="Scheremetjew M."/>
            <person name="Finn R."/>
            <person name="Kale V."/>
            <person name="Holt S."/>
            <person name="Cochrane G."/>
            <person name="Meng A."/>
            <person name="Brown T."/>
            <person name="Cohen L."/>
        </authorList>
    </citation>
    <scope>NUCLEOTIDE SEQUENCE</scope>
    <source>
        <strain evidence="1">Pop2</strain>
    </source>
</reference>
<protein>
    <submittedName>
        <fullName evidence="1">Uncharacterized protein</fullName>
    </submittedName>
</protein>
<sequence length="108" mass="11915">MNQCMSATSVLVQDALPPKGEEEEEQTIFYETSLKNHPFVISAKPDVLYHPPTNRSNIVRSIVVADIPLCSTSNNTSWMKKAQESVVHTLQQAVAEGTFLSAAANRQK</sequence>
<evidence type="ECO:0000313" key="1">
    <source>
        <dbReference type="EMBL" id="CAD9327957.1"/>
    </source>
</evidence>
<organism evidence="1">
    <name type="scientific">Ditylum brightwellii</name>
    <dbReference type="NCBI Taxonomy" id="49249"/>
    <lineage>
        <taxon>Eukaryota</taxon>
        <taxon>Sar</taxon>
        <taxon>Stramenopiles</taxon>
        <taxon>Ochrophyta</taxon>
        <taxon>Bacillariophyta</taxon>
        <taxon>Mediophyceae</taxon>
        <taxon>Lithodesmiophycidae</taxon>
        <taxon>Lithodesmiales</taxon>
        <taxon>Lithodesmiaceae</taxon>
        <taxon>Ditylum</taxon>
    </lineage>
</organism>
<proteinExistence type="predicted"/>
<accession>A0A7S2EC93</accession>
<gene>
    <name evidence="1" type="ORF">DBRI1063_LOCUS9962</name>
</gene>